<feature type="signal peptide" evidence="10">
    <location>
        <begin position="1"/>
        <end position="16"/>
    </location>
</feature>
<evidence type="ECO:0000256" key="5">
    <source>
        <dbReference type="ARBA" id="ARBA00023002"/>
    </source>
</evidence>
<dbReference type="CDD" id="cd11069">
    <property type="entry name" value="CYP_FUM15-like"/>
    <property type="match status" value="1"/>
</dbReference>
<keyword evidence="9" id="KW-1133">Transmembrane helix</keyword>
<keyword evidence="5 8" id="KW-0560">Oxidoreductase</keyword>
<dbReference type="InterPro" id="IPR036396">
    <property type="entry name" value="Cyt_P450_sf"/>
</dbReference>
<dbReference type="GO" id="GO:0005506">
    <property type="term" value="F:iron ion binding"/>
    <property type="evidence" value="ECO:0007669"/>
    <property type="project" value="InterPro"/>
</dbReference>
<keyword evidence="9" id="KW-0812">Transmembrane</keyword>
<dbReference type="PANTHER" id="PTHR24305:SF166">
    <property type="entry name" value="CYTOCHROME P450 12A4, MITOCHONDRIAL-RELATED"/>
    <property type="match status" value="1"/>
</dbReference>
<organism evidence="11">
    <name type="scientific">Aspergillus versicolor</name>
    <dbReference type="NCBI Taxonomy" id="46472"/>
    <lineage>
        <taxon>Eukaryota</taxon>
        <taxon>Fungi</taxon>
        <taxon>Dikarya</taxon>
        <taxon>Ascomycota</taxon>
        <taxon>Pezizomycotina</taxon>
        <taxon>Eurotiomycetes</taxon>
        <taxon>Eurotiomycetidae</taxon>
        <taxon>Eurotiales</taxon>
        <taxon>Aspergillaceae</taxon>
        <taxon>Aspergillus</taxon>
        <taxon>Aspergillus subgen. Nidulantes</taxon>
    </lineage>
</organism>
<dbReference type="GO" id="GO:0020037">
    <property type="term" value="F:heme binding"/>
    <property type="evidence" value="ECO:0007669"/>
    <property type="project" value="InterPro"/>
</dbReference>
<evidence type="ECO:0000256" key="4">
    <source>
        <dbReference type="ARBA" id="ARBA00022723"/>
    </source>
</evidence>
<feature type="binding site" description="axial binding residue" evidence="7">
    <location>
        <position position="497"/>
    </location>
    <ligand>
        <name>heme</name>
        <dbReference type="ChEBI" id="CHEBI:30413"/>
    </ligand>
    <ligandPart>
        <name>Fe</name>
        <dbReference type="ChEBI" id="CHEBI:18248"/>
    </ligandPart>
</feature>
<dbReference type="InterPro" id="IPR002403">
    <property type="entry name" value="Cyt_P450_E_grp-IV"/>
</dbReference>
<dbReference type="PANTHER" id="PTHR24305">
    <property type="entry name" value="CYTOCHROME P450"/>
    <property type="match status" value="1"/>
</dbReference>
<dbReference type="EMBL" id="MN395477">
    <property type="protein sequence ID" value="QJD20773.1"/>
    <property type="molecule type" value="Genomic_DNA"/>
</dbReference>
<dbReference type="PRINTS" id="PR00465">
    <property type="entry name" value="EP450IV"/>
</dbReference>
<reference evidence="11" key="1">
    <citation type="submission" date="2019-08" db="EMBL/GenBank/DDBJ databases">
        <authorList>
            <person name="Gan M."/>
            <person name="Li J."/>
        </authorList>
    </citation>
    <scope>NUCLEOTIDE SEQUENCE</scope>
    <source>
        <strain evidence="11">IMB17-055</strain>
    </source>
</reference>
<evidence type="ECO:0000256" key="1">
    <source>
        <dbReference type="ARBA" id="ARBA00001971"/>
    </source>
</evidence>
<dbReference type="Gene3D" id="1.10.630.10">
    <property type="entry name" value="Cytochrome P450"/>
    <property type="match status" value="1"/>
</dbReference>
<evidence type="ECO:0000256" key="6">
    <source>
        <dbReference type="ARBA" id="ARBA00023004"/>
    </source>
</evidence>
<dbReference type="AlphaFoldDB" id="A0A6M3RDY0"/>
<dbReference type="Pfam" id="PF00067">
    <property type="entry name" value="p450"/>
    <property type="match status" value="1"/>
</dbReference>
<dbReference type="SUPFAM" id="SSF48264">
    <property type="entry name" value="Cytochrome P450"/>
    <property type="match status" value="1"/>
</dbReference>
<feature type="chain" id="PRO_5035429587" evidence="10">
    <location>
        <begin position="17"/>
        <end position="558"/>
    </location>
</feature>
<evidence type="ECO:0000256" key="8">
    <source>
        <dbReference type="RuleBase" id="RU000461"/>
    </source>
</evidence>
<dbReference type="PRINTS" id="PR00385">
    <property type="entry name" value="P450"/>
</dbReference>
<dbReference type="GO" id="GO:0004497">
    <property type="term" value="F:monooxygenase activity"/>
    <property type="evidence" value="ECO:0007669"/>
    <property type="project" value="UniProtKB-KW"/>
</dbReference>
<keyword evidence="3 7" id="KW-0349">Heme</keyword>
<dbReference type="InterPro" id="IPR017972">
    <property type="entry name" value="Cyt_P450_CS"/>
</dbReference>
<sequence>MLTAVLLLANLAATAALVHHLDDNLPVVRFRLLATFITISAVQLFFYGLWKIFLKPLCFSPFKHLPKPPGGSWINGHFREIMDMGNGEAEVKWMKEIPNNGIIHCRGLLNGERLVVSSQTALAKIATDNYTFIKPMAIKLLAGRVLGMGLVLTERDEHKQQRKLFLPPFAPKHIRDLYPVFWAKACEVTHVMAELISKEENGVEKKEGKNGGIEIGEWAARVALDIITLSAMGKDFGSVSDAHAPLAKVYHAVLQPTLGHVVVAILKNFFPARLVEALPLKANEDQGSAYETIRGVCRDLLHSKKAQMADGQELKGRDILSVCLRYEEIAGVDEDEVLNQMTTILGAGHETISVGITWAIYMLCLHRDWQVSLREEVRATAPSPGSTETMSNAHVERMPLLRAFLEEVLRWYPPIPMTMREPLVDTELDGLYVPKGTRIVVPIKAINREEKFWGADAKQFNPGRWLREGSGGHEFNSSGGVSNKYGYLTFNHGPRSCVAAEFARAEMACVVAAWVGRFDLDLADERFRNEENMKTSNGNFSGKPLEGLYVRVKVVDGW</sequence>
<comment type="cofactor">
    <cofactor evidence="1 7">
        <name>heme</name>
        <dbReference type="ChEBI" id="CHEBI:30413"/>
    </cofactor>
</comment>
<keyword evidence="6 7" id="KW-0408">Iron</keyword>
<dbReference type="GO" id="GO:0016705">
    <property type="term" value="F:oxidoreductase activity, acting on paired donors, with incorporation or reduction of molecular oxygen"/>
    <property type="evidence" value="ECO:0007669"/>
    <property type="project" value="InterPro"/>
</dbReference>
<keyword evidence="9" id="KW-0472">Membrane</keyword>
<keyword evidence="10" id="KW-0732">Signal</keyword>
<evidence type="ECO:0000313" key="11">
    <source>
        <dbReference type="EMBL" id="QJD20773.1"/>
    </source>
</evidence>
<feature type="transmembrane region" description="Helical" evidence="9">
    <location>
        <begin position="30"/>
        <end position="50"/>
    </location>
</feature>
<evidence type="ECO:0000256" key="2">
    <source>
        <dbReference type="ARBA" id="ARBA00010617"/>
    </source>
</evidence>
<evidence type="ECO:0000256" key="9">
    <source>
        <dbReference type="SAM" id="Phobius"/>
    </source>
</evidence>
<dbReference type="PROSITE" id="PS00086">
    <property type="entry name" value="CYTOCHROME_P450"/>
    <property type="match status" value="1"/>
</dbReference>
<evidence type="ECO:0000256" key="7">
    <source>
        <dbReference type="PIRSR" id="PIRSR602403-1"/>
    </source>
</evidence>
<evidence type="ECO:0000256" key="10">
    <source>
        <dbReference type="SAM" id="SignalP"/>
    </source>
</evidence>
<dbReference type="GO" id="GO:0044550">
    <property type="term" value="P:secondary metabolite biosynthetic process"/>
    <property type="evidence" value="ECO:0007669"/>
    <property type="project" value="UniProtKB-ARBA"/>
</dbReference>
<keyword evidence="4 7" id="KW-0479">Metal-binding</keyword>
<dbReference type="InterPro" id="IPR001128">
    <property type="entry name" value="Cyt_P450"/>
</dbReference>
<proteinExistence type="inferred from homology"/>
<keyword evidence="8" id="KW-0503">Monooxygenase</keyword>
<evidence type="ECO:0000256" key="3">
    <source>
        <dbReference type="ARBA" id="ARBA00022617"/>
    </source>
</evidence>
<accession>A0A6M3RDY0</accession>
<dbReference type="InterPro" id="IPR050121">
    <property type="entry name" value="Cytochrome_P450_monoxygenase"/>
</dbReference>
<name>A0A6M3RDY0_ASPVE</name>
<protein>
    <submittedName>
        <fullName evidence="11">Cytochrome P450</fullName>
    </submittedName>
</protein>
<comment type="similarity">
    <text evidence="2 8">Belongs to the cytochrome P450 family.</text>
</comment>